<dbReference type="Proteomes" id="UP000193396">
    <property type="component" value="Unassembled WGS sequence"/>
</dbReference>
<accession>A0A1Y2LED3</accession>
<proteinExistence type="predicted"/>
<keyword evidence="1" id="KW-0472">Membrane</keyword>
<evidence type="ECO:0000313" key="3">
    <source>
        <dbReference type="Proteomes" id="UP000193396"/>
    </source>
</evidence>
<keyword evidence="3" id="KW-1185">Reference proteome</keyword>
<keyword evidence="1" id="KW-1133">Transmembrane helix</keyword>
<reference evidence="2 3" key="1">
    <citation type="submission" date="2014-03" db="EMBL/GenBank/DDBJ databases">
        <title>The draft genome sequence of Thalassospira alkalitolerans JCM 18968.</title>
        <authorList>
            <person name="Lai Q."/>
            <person name="Shao Z."/>
        </authorList>
    </citation>
    <scope>NUCLEOTIDE SEQUENCE [LARGE SCALE GENOMIC DNA]</scope>
    <source>
        <strain evidence="2 3">JCM 18968</strain>
    </source>
</reference>
<feature type="transmembrane region" description="Helical" evidence="1">
    <location>
        <begin position="73"/>
        <end position="92"/>
    </location>
</feature>
<gene>
    <name evidence="2" type="ORF">TALK_05220</name>
</gene>
<evidence type="ECO:0000313" key="2">
    <source>
        <dbReference type="EMBL" id="OSQ49023.1"/>
    </source>
</evidence>
<keyword evidence="1" id="KW-0812">Transmembrane</keyword>
<organism evidence="2 3">
    <name type="scientific">Thalassospira alkalitolerans</name>
    <dbReference type="NCBI Taxonomy" id="1293890"/>
    <lineage>
        <taxon>Bacteria</taxon>
        <taxon>Pseudomonadati</taxon>
        <taxon>Pseudomonadota</taxon>
        <taxon>Alphaproteobacteria</taxon>
        <taxon>Rhodospirillales</taxon>
        <taxon>Thalassospiraceae</taxon>
        <taxon>Thalassospira</taxon>
    </lineage>
</organism>
<dbReference type="EMBL" id="JFKB01000003">
    <property type="protein sequence ID" value="OSQ49023.1"/>
    <property type="molecule type" value="Genomic_DNA"/>
</dbReference>
<comment type="caution">
    <text evidence="2">The sequence shown here is derived from an EMBL/GenBank/DDBJ whole genome shotgun (WGS) entry which is preliminary data.</text>
</comment>
<dbReference type="AlphaFoldDB" id="A0A1Y2LED3"/>
<sequence>MPCVGQRVVGICVLCLAWRLVRVAGVSFCLTMPGKWGARAAFLAWERSLWGHMDAVVCVEGGMRSVGQLMGDWLRLVLLGLGHAFVLVGGVFRA</sequence>
<name>A0A1Y2LED3_9PROT</name>
<protein>
    <submittedName>
        <fullName evidence="2">Uncharacterized protein</fullName>
    </submittedName>
</protein>
<evidence type="ECO:0000256" key="1">
    <source>
        <dbReference type="SAM" id="Phobius"/>
    </source>
</evidence>